<dbReference type="GO" id="GO:0002949">
    <property type="term" value="P:tRNA threonylcarbamoyladenosine modification"/>
    <property type="evidence" value="ECO:0007669"/>
    <property type="project" value="InterPro"/>
</dbReference>
<dbReference type="EMBL" id="JADIMS010000163">
    <property type="protein sequence ID" value="MBO8451197.1"/>
    <property type="molecule type" value="Genomic_DNA"/>
</dbReference>
<dbReference type="InterPro" id="IPR022496">
    <property type="entry name" value="T6A_TsaB"/>
</dbReference>
<proteinExistence type="predicted"/>
<dbReference type="Proteomes" id="UP000823616">
    <property type="component" value="Unassembled WGS sequence"/>
</dbReference>
<reference evidence="2" key="1">
    <citation type="submission" date="2020-10" db="EMBL/GenBank/DDBJ databases">
        <authorList>
            <person name="Gilroy R."/>
        </authorList>
    </citation>
    <scope>NUCLEOTIDE SEQUENCE</scope>
    <source>
        <strain evidence="2">B3-4054</strain>
    </source>
</reference>
<reference evidence="2" key="2">
    <citation type="journal article" date="2021" name="PeerJ">
        <title>Extensive microbial diversity within the chicken gut microbiome revealed by metagenomics and culture.</title>
        <authorList>
            <person name="Gilroy R."/>
            <person name="Ravi A."/>
            <person name="Getino M."/>
            <person name="Pursley I."/>
            <person name="Horton D.L."/>
            <person name="Alikhan N.F."/>
            <person name="Baker D."/>
            <person name="Gharbi K."/>
            <person name="Hall N."/>
            <person name="Watson M."/>
            <person name="Adriaenssens E.M."/>
            <person name="Foster-Nyarko E."/>
            <person name="Jarju S."/>
            <person name="Secka A."/>
            <person name="Antonio M."/>
            <person name="Oren A."/>
            <person name="Chaudhuri R.R."/>
            <person name="La Ragione R."/>
            <person name="Hildebrand F."/>
            <person name="Pallen M.J."/>
        </authorList>
    </citation>
    <scope>NUCLEOTIDE SEQUENCE</scope>
    <source>
        <strain evidence="2">B3-4054</strain>
    </source>
</reference>
<feature type="domain" description="Gcp-like" evidence="1">
    <location>
        <begin position="33"/>
        <end position="160"/>
    </location>
</feature>
<dbReference type="InterPro" id="IPR000905">
    <property type="entry name" value="Gcp-like_dom"/>
</dbReference>
<accession>A0A9D9ENM4</accession>
<evidence type="ECO:0000313" key="2">
    <source>
        <dbReference type="EMBL" id="MBO8451197.1"/>
    </source>
</evidence>
<dbReference type="AlphaFoldDB" id="A0A9D9ENM4"/>
<dbReference type="SUPFAM" id="SSF53067">
    <property type="entry name" value="Actin-like ATPase domain"/>
    <property type="match status" value="1"/>
</dbReference>
<dbReference type="InterPro" id="IPR043129">
    <property type="entry name" value="ATPase_NBD"/>
</dbReference>
<organism evidence="2 3">
    <name type="scientific">Candidatus Avitreponema avistercoris</name>
    <dbReference type="NCBI Taxonomy" id="2840705"/>
    <lineage>
        <taxon>Bacteria</taxon>
        <taxon>Pseudomonadati</taxon>
        <taxon>Spirochaetota</taxon>
        <taxon>Spirochaetia</taxon>
        <taxon>Spirochaetales</taxon>
        <taxon>Candidatus Avitreponema</taxon>
    </lineage>
</organism>
<name>A0A9D9ENM4_9SPIR</name>
<comment type="caution">
    <text evidence="2">The sequence shown here is derived from an EMBL/GenBank/DDBJ whole genome shotgun (WGS) entry which is preliminary data.</text>
</comment>
<evidence type="ECO:0000259" key="1">
    <source>
        <dbReference type="Pfam" id="PF00814"/>
    </source>
</evidence>
<protein>
    <submittedName>
        <fullName evidence="2">tRNA (Adenosine(37)-N6)-threonylcarbamoyltransferase complex dimerization subunit type 1 TsaB</fullName>
    </submittedName>
</protein>
<dbReference type="NCBIfam" id="TIGR03725">
    <property type="entry name" value="T6A_YeaZ"/>
    <property type="match status" value="1"/>
</dbReference>
<dbReference type="Pfam" id="PF00814">
    <property type="entry name" value="TsaD"/>
    <property type="match status" value="1"/>
</dbReference>
<sequence length="252" mass="27070">MNVLAIYTAEPGICVAAEGPRGSFLLAAKGRQQQAEEILPFLETAAEKAGFALQETQLVTAAEGPGSFTGLRLAYSAAKAVQFSSRCPFLPVPTFSAWAHSLQDIPDPLFCVLDAKKKRFYGQFFISGEAVSGVLDLTPEEAAGKLHEVLGTAAADSPDASAGRTVVLTAEHGKTLYTSGAFLPAWESLQNSVPEMHRRPVQFRFAPVHCGGIFSIIALSKQRFTRYTFSEADFAIGPAYIRKSDAETAYEG</sequence>
<dbReference type="Gene3D" id="3.30.420.40">
    <property type="match status" value="2"/>
</dbReference>
<evidence type="ECO:0000313" key="3">
    <source>
        <dbReference type="Proteomes" id="UP000823616"/>
    </source>
</evidence>
<gene>
    <name evidence="2" type="primary">tsaB</name>
    <name evidence="2" type="ORF">IAA96_08865</name>
</gene>